<reference evidence="3" key="1">
    <citation type="submission" date="2016-10" db="EMBL/GenBank/DDBJ databases">
        <authorList>
            <person name="Varghese N."/>
            <person name="Submissions S."/>
        </authorList>
    </citation>
    <scope>NUCLEOTIDE SEQUENCE [LARGE SCALE GENOMIC DNA]</scope>
    <source>
        <strain evidence="3">CGMCC 1.6992</strain>
    </source>
</reference>
<dbReference type="AlphaFoldDB" id="A0A1G7K2Q1"/>
<accession>A0A1G7K2Q1</accession>
<feature type="transmembrane region" description="Helical" evidence="1">
    <location>
        <begin position="348"/>
        <end position="369"/>
    </location>
</feature>
<evidence type="ECO:0000256" key="1">
    <source>
        <dbReference type="SAM" id="Phobius"/>
    </source>
</evidence>
<dbReference type="RefSeq" id="WP_093008444.1">
    <property type="nucleotide sequence ID" value="NZ_FNBC01000040.1"/>
</dbReference>
<sequence>MSARGSYRKPVSAPPSPKDLEALAQELSGLLRQAADPYELAAHLEVLGFNRYRVQKAFGLPDTFALAKALFALGSRDLEPKAKAPRVEGNLSWRHLALALTLGGTLLVFLPLGQVGWLPALFLLSWSQLAARLAQRAAVRLEGLEAQGPLTLAVWLGALGLTLLAPLDRAAWASWNVGLAWIGVGILSLRGERVQALGQSALFAAFATAAWALSLPWLLPGPVFLLYLLGRARLPGRRAWALLGETLAEEWAYPLYGLGQGLLLLQLVRLSGEGALVGLVLYLLGTLLVELRLAHFVRHLGRALWREKDPMALLLAVQKSFWEYFLTASLPTLLLLLAWPWAQGYGPALLGFGLLGLVSAMGLGLNALAEARASALGLLLAALLLHLSGNPLVLGAVGLGLALVLLEHLRHPERYGIYLL</sequence>
<dbReference type="EMBL" id="FNBC01000040">
    <property type="protein sequence ID" value="SDF31059.1"/>
    <property type="molecule type" value="Genomic_DNA"/>
</dbReference>
<dbReference type="STRING" id="482827.SAMN04488243_1404"/>
<keyword evidence="1" id="KW-1133">Transmembrane helix</keyword>
<dbReference type="Proteomes" id="UP000199446">
    <property type="component" value="Unassembled WGS sequence"/>
</dbReference>
<proteinExistence type="predicted"/>
<organism evidence="2 3">
    <name type="scientific">Thermus arciformis</name>
    <dbReference type="NCBI Taxonomy" id="482827"/>
    <lineage>
        <taxon>Bacteria</taxon>
        <taxon>Thermotogati</taxon>
        <taxon>Deinococcota</taxon>
        <taxon>Deinococci</taxon>
        <taxon>Thermales</taxon>
        <taxon>Thermaceae</taxon>
        <taxon>Thermus</taxon>
    </lineage>
</organism>
<gene>
    <name evidence="2" type="ORF">SAMN04488243_1404</name>
</gene>
<feature type="transmembrane region" description="Helical" evidence="1">
    <location>
        <begin position="201"/>
        <end position="219"/>
    </location>
</feature>
<evidence type="ECO:0000313" key="3">
    <source>
        <dbReference type="Proteomes" id="UP000199446"/>
    </source>
</evidence>
<feature type="transmembrane region" description="Helical" evidence="1">
    <location>
        <begin position="376"/>
        <end position="406"/>
    </location>
</feature>
<feature type="transmembrane region" description="Helical" evidence="1">
    <location>
        <begin position="275"/>
        <end position="300"/>
    </location>
</feature>
<name>A0A1G7K2Q1_9DEIN</name>
<feature type="transmembrane region" description="Helical" evidence="1">
    <location>
        <begin position="91"/>
        <end position="110"/>
    </location>
</feature>
<feature type="transmembrane region" description="Helical" evidence="1">
    <location>
        <begin position="321"/>
        <end position="342"/>
    </location>
</feature>
<feature type="transmembrane region" description="Helical" evidence="1">
    <location>
        <begin position="171"/>
        <end position="189"/>
    </location>
</feature>
<keyword evidence="3" id="KW-1185">Reference proteome</keyword>
<evidence type="ECO:0000313" key="2">
    <source>
        <dbReference type="EMBL" id="SDF31059.1"/>
    </source>
</evidence>
<keyword evidence="1" id="KW-0472">Membrane</keyword>
<protein>
    <submittedName>
        <fullName evidence="2">Uncharacterized protein</fullName>
    </submittedName>
</protein>
<keyword evidence="1" id="KW-0812">Transmembrane</keyword>